<sequence length="271" mass="28459">MTQHASGSARADTGAPAVSLTIEDGLATITLDSPATRNALGGRLNDDLASVLAQVLDAEGVRVAVIRANGPMFCPGADLGWLQPEQPGAPGRIDGVLGALNPLFARLRASPVIVVAAVHGAVAGGGLGLLNVADLVIAAHSTRFNTAYTRIAATPDLGTTYWLPRLAGERRALELLLLTDGFDAARAQALGLVNFVVPAASFDQEVNKLLRRLLAGPPGAFAAVKRLVYQAHDSDLARHLEDERQQLIAAAAQPEFAEGVRAFVEKREPRF</sequence>
<protein>
    <submittedName>
        <fullName evidence="2">Enoyl-CoA hydratase/isomerase family protein</fullName>
    </submittedName>
</protein>
<evidence type="ECO:0000256" key="1">
    <source>
        <dbReference type="ARBA" id="ARBA00005254"/>
    </source>
</evidence>
<dbReference type="Proteomes" id="UP000189627">
    <property type="component" value="Chromosome 1"/>
</dbReference>
<dbReference type="Pfam" id="PF00378">
    <property type="entry name" value="ECH_1"/>
    <property type="match status" value="1"/>
</dbReference>
<dbReference type="CDD" id="cd06558">
    <property type="entry name" value="crotonase-like"/>
    <property type="match status" value="1"/>
</dbReference>
<evidence type="ECO:0000313" key="2">
    <source>
        <dbReference type="EMBL" id="AQV94701.1"/>
    </source>
</evidence>
<proteinExistence type="inferred from homology"/>
<dbReference type="AlphaFoldDB" id="A0A1U9UR18"/>
<dbReference type="EMBL" id="CP017757">
    <property type="protein sequence ID" value="AQV94701.1"/>
    <property type="molecule type" value="Genomic_DNA"/>
</dbReference>
<dbReference type="InterPro" id="IPR029045">
    <property type="entry name" value="ClpP/crotonase-like_dom_sf"/>
</dbReference>
<dbReference type="SUPFAM" id="SSF52096">
    <property type="entry name" value="ClpP/crotonase"/>
    <property type="match status" value="1"/>
</dbReference>
<evidence type="ECO:0000313" key="3">
    <source>
        <dbReference type="Proteomes" id="UP000189627"/>
    </source>
</evidence>
<name>A0A1U9UR18_CUPNE</name>
<accession>A0A1U9UR18</accession>
<dbReference type="PANTHER" id="PTHR42964:SF1">
    <property type="entry name" value="POLYKETIDE BIOSYNTHESIS ENOYL-COA HYDRATASE PKSH-RELATED"/>
    <property type="match status" value="1"/>
</dbReference>
<dbReference type="GO" id="GO:0016853">
    <property type="term" value="F:isomerase activity"/>
    <property type="evidence" value="ECO:0007669"/>
    <property type="project" value="UniProtKB-KW"/>
</dbReference>
<dbReference type="InterPro" id="IPR051683">
    <property type="entry name" value="Enoyl-CoA_Hydratase/Isomerase"/>
</dbReference>
<dbReference type="OrthoDB" id="9807606at2"/>
<dbReference type="RefSeq" id="WP_078196896.1">
    <property type="nucleotide sequence ID" value="NZ_CP017757.2"/>
</dbReference>
<dbReference type="KEGG" id="cuh:BJN34_12500"/>
<dbReference type="Gene3D" id="3.90.226.10">
    <property type="entry name" value="2-enoyl-CoA Hydratase, Chain A, domain 1"/>
    <property type="match status" value="1"/>
</dbReference>
<keyword evidence="2" id="KW-0413">Isomerase</keyword>
<reference evidence="3" key="1">
    <citation type="submission" date="2017-02" db="EMBL/GenBank/DDBJ databases">
        <title>Complete genome sequence of Cupriavidus necator strain NH9, a 3-chlorobenzoate degrader.</title>
        <authorList>
            <person name="Moriuchi R."/>
            <person name="Dohra H."/>
            <person name="Ogawa N."/>
        </authorList>
    </citation>
    <scope>NUCLEOTIDE SEQUENCE [LARGE SCALE GENOMIC DNA]</scope>
    <source>
        <strain evidence="3">NH9</strain>
    </source>
</reference>
<gene>
    <name evidence="2" type="ORF">BJN34_12500</name>
</gene>
<organism evidence="2 3">
    <name type="scientific">Cupriavidus necator</name>
    <name type="common">Alcaligenes eutrophus</name>
    <name type="synonym">Ralstonia eutropha</name>
    <dbReference type="NCBI Taxonomy" id="106590"/>
    <lineage>
        <taxon>Bacteria</taxon>
        <taxon>Pseudomonadati</taxon>
        <taxon>Pseudomonadota</taxon>
        <taxon>Betaproteobacteria</taxon>
        <taxon>Burkholderiales</taxon>
        <taxon>Burkholderiaceae</taxon>
        <taxon>Cupriavidus</taxon>
    </lineage>
</organism>
<dbReference type="InterPro" id="IPR001753">
    <property type="entry name" value="Enoyl-CoA_hydra/iso"/>
</dbReference>
<comment type="similarity">
    <text evidence="1">Belongs to the enoyl-CoA hydratase/isomerase family.</text>
</comment>
<dbReference type="PANTHER" id="PTHR42964">
    <property type="entry name" value="ENOYL-COA HYDRATASE"/>
    <property type="match status" value="1"/>
</dbReference>